<dbReference type="InterPro" id="IPR039343">
    <property type="entry name" value="NDX1-like"/>
</dbReference>
<proteinExistence type="predicted"/>
<dbReference type="Gene3D" id="2.40.400.10">
    <property type="entry name" value="Acetoacetate decarboxylase-like"/>
    <property type="match status" value="1"/>
</dbReference>
<dbReference type="AlphaFoldDB" id="A0A6I9RBM5"/>
<protein>
    <submittedName>
        <fullName evidence="2">Protein NEOXANTHIN-DEFICIENT 1 isoform X2</fullName>
    </submittedName>
</protein>
<organism evidence="1 2">
    <name type="scientific">Elaeis guineensis var. tenera</name>
    <name type="common">Oil palm</name>
    <dbReference type="NCBI Taxonomy" id="51953"/>
    <lineage>
        <taxon>Eukaryota</taxon>
        <taxon>Viridiplantae</taxon>
        <taxon>Streptophyta</taxon>
        <taxon>Embryophyta</taxon>
        <taxon>Tracheophyta</taxon>
        <taxon>Spermatophyta</taxon>
        <taxon>Magnoliopsida</taxon>
        <taxon>Liliopsida</taxon>
        <taxon>Arecaceae</taxon>
        <taxon>Arecoideae</taxon>
        <taxon>Cocoseae</taxon>
        <taxon>Elaeidinae</taxon>
        <taxon>Elaeis</taxon>
    </lineage>
</organism>
<evidence type="ECO:0000313" key="1">
    <source>
        <dbReference type="Proteomes" id="UP000504607"/>
    </source>
</evidence>
<gene>
    <name evidence="2" type="primary">LOC105046903</name>
</gene>
<reference evidence="2" key="1">
    <citation type="submission" date="2025-08" db="UniProtKB">
        <authorList>
            <consortium name="RefSeq"/>
        </authorList>
    </citation>
    <scope>IDENTIFICATION</scope>
</reference>
<keyword evidence="1" id="KW-1185">Reference proteome</keyword>
<dbReference type="OrthoDB" id="9970474at2759"/>
<dbReference type="Proteomes" id="UP000504607">
    <property type="component" value="Chromosome 6"/>
</dbReference>
<sequence>MEAAERSSSSSSGYTLGPPWLFKGSALYQLHLVKAETARAFIPKELKLVEAFGYTLGGLFLAHYDDSPAGRFDELVVIAGIVWNPPTSCAWAARVLVNSCEACRHGRKEIGLPSHVAVFSKRKVEIMEKQSSRHSSFLNMIGMSSAYCKSKEHSEIQVSEIKGSSQMSICSISLPFVVPKSKTSEKWMGPMIRMSLPSFSGQTEHNPQLLKYSCQIECRVRAVEAAKISRPRTIDADDGHDTNFSNQGSNHFAEDEAWNRSISVLLSKPILALEFNFLKMQVEAPTILVPHLKKNQLEESRSH</sequence>
<name>A0A6I9RBM5_ELAGV</name>
<dbReference type="InterPro" id="IPR023375">
    <property type="entry name" value="ADC_dom_sf"/>
</dbReference>
<evidence type="ECO:0000313" key="2">
    <source>
        <dbReference type="RefSeq" id="XP_010923952.1"/>
    </source>
</evidence>
<dbReference type="RefSeq" id="XP_010923952.1">
    <property type="nucleotide sequence ID" value="XM_010925650.3"/>
</dbReference>
<dbReference type="PANTHER" id="PTHR35467">
    <property type="match status" value="1"/>
</dbReference>
<dbReference type="PANTHER" id="PTHR35467:SF2">
    <property type="entry name" value="PROTEIN NEOXANTHIN-DEFICIENT 1"/>
    <property type="match status" value="1"/>
</dbReference>
<dbReference type="SUPFAM" id="SSF160104">
    <property type="entry name" value="Acetoacetate decarboxylase-like"/>
    <property type="match status" value="1"/>
</dbReference>
<accession>A0A6I9RBM5</accession>
<dbReference type="GeneID" id="105046903"/>